<dbReference type="EMBL" id="WMII01000011">
    <property type="protein sequence ID" value="MTH65074.1"/>
    <property type="molecule type" value="Genomic_DNA"/>
</dbReference>
<gene>
    <name evidence="1" type="ORF">GL284_12440</name>
</gene>
<evidence type="ECO:0000313" key="1">
    <source>
        <dbReference type="EMBL" id="MTH65074.1"/>
    </source>
</evidence>
<keyword evidence="2" id="KW-1185">Reference proteome</keyword>
<comment type="caution">
    <text evidence="1">The sequence shown here is derived from an EMBL/GenBank/DDBJ whole genome shotgun (WGS) entry which is preliminary data.</text>
</comment>
<reference evidence="1 2" key="1">
    <citation type="submission" date="2019-11" db="EMBL/GenBank/DDBJ databases">
        <authorList>
            <person name="Dong K."/>
        </authorList>
    </citation>
    <scope>NUCLEOTIDE SEQUENCE [LARGE SCALE GENOMIC DNA]</scope>
    <source>
        <strain evidence="1 2">DK608</strain>
    </source>
</reference>
<dbReference type="Proteomes" id="UP000478740">
    <property type="component" value="Unassembled WGS sequence"/>
</dbReference>
<organism evidence="1 2">
    <name type="scientific">Paracoccus shanxieyensis</name>
    <dbReference type="NCBI Taxonomy" id="2675752"/>
    <lineage>
        <taxon>Bacteria</taxon>
        <taxon>Pseudomonadati</taxon>
        <taxon>Pseudomonadota</taxon>
        <taxon>Alphaproteobacteria</taxon>
        <taxon>Rhodobacterales</taxon>
        <taxon>Paracoccaceae</taxon>
        <taxon>Paracoccus</taxon>
    </lineage>
</organism>
<protein>
    <submittedName>
        <fullName evidence="1">Uncharacterized protein</fullName>
    </submittedName>
</protein>
<sequence length="680" mass="74086">MPSARFQPSFAAGVIGPGLWGRIDLAKYDTAIKRGVNCFVHAHGGISNRPGLRFICEVMDSTQRHRLMPFVREVDDSAVLIFGNQQLGFISDGQRVQSGGADYTIATPWLAGQVNAIDAVQSVDVIFAAHRATAPRRISRLGPANWTVSTVPINPTTPIPVITEIEPRRSGEETYSYRLTAIVGGVESFPSTVQTFTGAELLSNEGAMNVIRWNAVPGATEYRVYRMRNGVAGYIGFTTAGLAFVDDNISADLTVTPPVQAGLFSTPDNFPSVVSIHQQRLVFGATNNRPETVWLSRTGDYLNFTRSQNMVATDRAEFDLAGEQLNRIRGMLQLRELLVFTSSGEFSVTGPEGGFDATNPIVTQYGYVGSAAIKPLVADDTALFVERSGRGVRDLRYAYESDGYSGNDLTIFASHFFEGRRIIAWAMAKAPWSLIWVVLDNGKLLAMTYKREHQVWAWTEMDIDGSVESVACVPENSIDATYVIVRRTVGGVQRRYVERFDDRAFSTATDAFFVDCGITYRGSATTTITGLEHLEGRTVSALADGDHVRGLIVTGGAVTLPFAASVVHVGLPYVAEFETLPPAIQFDDVGAARGRPHNVSGVKLQMEKTRGIKTVTQDGRSNEIVQTGGDLAEVIALWTGIHNLSVPTLWNKDGTVTIRQDYPLPMTILGISVDLSIGRS</sequence>
<name>A0A6L6J2T8_9RHOB</name>
<proteinExistence type="predicted"/>
<evidence type="ECO:0000313" key="2">
    <source>
        <dbReference type="Proteomes" id="UP000478740"/>
    </source>
</evidence>
<accession>A0A6L6J2T8</accession>
<dbReference type="AlphaFoldDB" id="A0A6L6J2T8"/>
<dbReference type="RefSeq" id="WP_155044959.1">
    <property type="nucleotide sequence ID" value="NZ_WMIH01000011.1"/>
</dbReference>